<dbReference type="CDD" id="cd07438">
    <property type="entry name" value="PHP_HisPPase_AMP"/>
    <property type="match status" value="1"/>
</dbReference>
<comment type="caution">
    <text evidence="2">The sequence shown here is derived from an EMBL/GenBank/DDBJ whole genome shotgun (WGS) entry which is preliminary data.</text>
</comment>
<evidence type="ECO:0000313" key="3">
    <source>
        <dbReference type="Proteomes" id="UP000529861"/>
    </source>
</evidence>
<evidence type="ECO:0000313" key="2">
    <source>
        <dbReference type="EMBL" id="NNG67851.1"/>
    </source>
</evidence>
<name>A0A7Y2PLZ4_9THEO</name>
<dbReference type="Proteomes" id="UP000529861">
    <property type="component" value="Unassembled WGS sequence"/>
</dbReference>
<dbReference type="EMBL" id="JABEQB010000043">
    <property type="protein sequence ID" value="NNG67851.1"/>
    <property type="molecule type" value="Genomic_DNA"/>
</dbReference>
<dbReference type="SMART" id="SM00481">
    <property type="entry name" value="POLIIIAc"/>
    <property type="match status" value="1"/>
</dbReference>
<dbReference type="GO" id="GO:0035312">
    <property type="term" value="F:5'-3' DNA exonuclease activity"/>
    <property type="evidence" value="ECO:0007669"/>
    <property type="project" value="TreeGrafter"/>
</dbReference>
<dbReference type="InterPro" id="IPR003141">
    <property type="entry name" value="Pol/His_phosphatase_N"/>
</dbReference>
<evidence type="ECO:0000259" key="1">
    <source>
        <dbReference type="SMART" id="SM00481"/>
    </source>
</evidence>
<gene>
    <name evidence="2" type="ORF">HKI81_11735</name>
</gene>
<dbReference type="Gene3D" id="1.10.150.650">
    <property type="match status" value="1"/>
</dbReference>
<reference evidence="2 3" key="1">
    <citation type="submission" date="2020-04" db="EMBL/GenBank/DDBJ databases">
        <title>Draft genome sequence of Caldanaerobacter sunterraneus. strain 1523vc isolated from Griffin hot spring, Kamchatka, Russia.</title>
        <authorList>
            <person name="Toshchakov S.V."/>
            <person name="Podosokorskaya O.A."/>
            <person name="Kublanov I.V."/>
            <person name="Korzhenkov A."/>
            <person name="Patrushev M.V."/>
        </authorList>
    </citation>
    <scope>NUCLEOTIDE SEQUENCE [LARGE SCALE GENOMIC DNA]</scope>
    <source>
        <strain evidence="2 3">1523vc</strain>
    </source>
</reference>
<dbReference type="GO" id="GO:0004534">
    <property type="term" value="F:5'-3' RNA exonuclease activity"/>
    <property type="evidence" value="ECO:0007669"/>
    <property type="project" value="TreeGrafter"/>
</dbReference>
<protein>
    <submittedName>
        <fullName evidence="2">PHP domain-containing protein</fullName>
    </submittedName>
</protein>
<dbReference type="PANTHER" id="PTHR42924">
    <property type="entry name" value="EXONUCLEASE"/>
    <property type="match status" value="1"/>
</dbReference>
<dbReference type="Gene3D" id="3.20.20.140">
    <property type="entry name" value="Metal-dependent hydrolases"/>
    <property type="match status" value="1"/>
</dbReference>
<dbReference type="SUPFAM" id="SSF89550">
    <property type="entry name" value="PHP domain-like"/>
    <property type="match status" value="1"/>
</dbReference>
<dbReference type="PANTHER" id="PTHR42924:SF3">
    <property type="entry name" value="POLYMERASE_HISTIDINOL PHOSPHATASE N-TERMINAL DOMAIN-CONTAINING PROTEIN"/>
    <property type="match status" value="1"/>
</dbReference>
<dbReference type="InterPro" id="IPR052018">
    <property type="entry name" value="PHP_domain"/>
</dbReference>
<dbReference type="Pfam" id="PF02811">
    <property type="entry name" value="PHP"/>
    <property type="match status" value="1"/>
</dbReference>
<feature type="domain" description="Polymerase/histidinol phosphatase N-terminal" evidence="1">
    <location>
        <begin position="28"/>
        <end position="101"/>
    </location>
</feature>
<dbReference type="InterPro" id="IPR004013">
    <property type="entry name" value="PHP_dom"/>
</dbReference>
<dbReference type="AlphaFoldDB" id="A0A7Y2PLZ4"/>
<dbReference type="InterPro" id="IPR016195">
    <property type="entry name" value="Pol/histidinol_Pase-like"/>
</dbReference>
<proteinExistence type="predicted"/>
<organism evidence="2 3">
    <name type="scientific">Caldanaerobacter subterraneus</name>
    <dbReference type="NCBI Taxonomy" id="911092"/>
    <lineage>
        <taxon>Bacteria</taxon>
        <taxon>Bacillati</taxon>
        <taxon>Bacillota</taxon>
        <taxon>Clostridia</taxon>
        <taxon>Thermoanaerobacterales</taxon>
        <taxon>Thermoanaerobacteraceae</taxon>
        <taxon>Caldanaerobacter</taxon>
    </lineage>
</organism>
<accession>A0A7Y2PLZ4</accession>
<sequence length="337" mass="38466">MYMLSFAEGSIAPGIVTTSSSINAKYECDLHCHTTRSDGNDSPEELIINAAKSGLKVVAITDHDVPPPLYLDTPQGRISVKEFAHQHGVEIVLGIEFSCDTYVDDVHILGYRMDWENPLLAEAVERMRRSKTEAYRKLCEILTAKGMPIDYENEILKYIDEDGNIRYRDPDEVERKHIFELMAQKGYAPSWKDAKIMVRDDPELNVRREKISPFDAIDLIKSCGGTAVLAHPFLIDEVIHYPDGRNLTREEYIERLINHGIDGMEARYLYSKTSYKGNLKDFEIEEYIRTKYSTKVKFFSGGSDYHADHKKGVSNSRHLGEAGVTLQEFNSIKEYLI</sequence>